<name>A0A7Y6F298_9ACTN</name>
<dbReference type="Pfam" id="PF14200">
    <property type="entry name" value="RicinB_lectin_2"/>
    <property type="match status" value="1"/>
</dbReference>
<dbReference type="CDD" id="cd00161">
    <property type="entry name" value="beta-trefoil_Ricin-like"/>
    <property type="match status" value="1"/>
</dbReference>
<organism evidence="2 3">
    <name type="scientific">Streptomyces odorifer</name>
    <dbReference type="NCBI Taxonomy" id="53450"/>
    <lineage>
        <taxon>Bacteria</taxon>
        <taxon>Bacillati</taxon>
        <taxon>Actinomycetota</taxon>
        <taxon>Actinomycetes</taxon>
        <taxon>Kitasatosporales</taxon>
        <taxon>Streptomycetaceae</taxon>
        <taxon>Streptomyces</taxon>
        <taxon>Streptomyces albidoflavus group</taxon>
    </lineage>
</organism>
<dbReference type="RefSeq" id="WP_078858014.1">
    <property type="nucleotide sequence ID" value="NZ_JAANNT010000008.1"/>
</dbReference>
<protein>
    <submittedName>
        <fullName evidence="2">RICIN domain-containing protein</fullName>
    </submittedName>
</protein>
<proteinExistence type="predicted"/>
<evidence type="ECO:0000313" key="3">
    <source>
        <dbReference type="Proteomes" id="UP000540128"/>
    </source>
</evidence>
<dbReference type="AlphaFoldDB" id="A0A7Y6F298"/>
<comment type="caution">
    <text evidence="2">The sequence shown here is derived from an EMBL/GenBank/DDBJ whole genome shotgun (WGS) entry which is preliminary data.</text>
</comment>
<dbReference type="PROSITE" id="PS50231">
    <property type="entry name" value="RICIN_B_LECTIN"/>
    <property type="match status" value="1"/>
</dbReference>
<dbReference type="Gene3D" id="2.80.10.50">
    <property type="match status" value="1"/>
</dbReference>
<evidence type="ECO:0000259" key="1">
    <source>
        <dbReference type="Pfam" id="PF14200"/>
    </source>
</evidence>
<evidence type="ECO:0000313" key="2">
    <source>
        <dbReference type="EMBL" id="NUV29098.1"/>
    </source>
</evidence>
<dbReference type="SUPFAM" id="SSF50370">
    <property type="entry name" value="Ricin B-like lectins"/>
    <property type="match status" value="1"/>
</dbReference>
<dbReference type="EMBL" id="JAANNT010000008">
    <property type="protein sequence ID" value="NUV29098.1"/>
    <property type="molecule type" value="Genomic_DNA"/>
</dbReference>
<feature type="domain" description="Ricin B lectin" evidence="1">
    <location>
        <begin position="14"/>
        <end position="82"/>
    </location>
</feature>
<accession>A0A7Y6F298</accession>
<keyword evidence="3" id="KW-1185">Reference proteome</keyword>
<dbReference type="Proteomes" id="UP000540128">
    <property type="component" value="Unassembled WGS sequence"/>
</dbReference>
<dbReference type="InterPro" id="IPR035992">
    <property type="entry name" value="Ricin_B-like_lectins"/>
</dbReference>
<dbReference type="InterPro" id="IPR000772">
    <property type="entry name" value="Ricin_B_lectin"/>
</dbReference>
<gene>
    <name evidence="2" type="ORF">G6W59_12295</name>
</gene>
<reference evidence="2 3" key="1">
    <citation type="submission" date="2020-03" db="EMBL/GenBank/DDBJ databases">
        <title>Complete genome sequence of sixteen Streptomyces strains facilitates identification of candidate genes involved in plant growth-promotion in grain legumes and cereals.</title>
        <authorList>
            <person name="Gopalakrishnan S."/>
            <person name="Thakur V."/>
            <person name="Saxena R."/>
            <person name="Vadlamudi S."/>
            <person name="Purohit S."/>
            <person name="Kumar V."/>
            <person name="Rathore A."/>
            <person name="Chitikineni A."/>
            <person name="Varshney R.K."/>
        </authorList>
    </citation>
    <scope>NUCLEOTIDE SEQUENCE [LARGE SCALE GENOMIC DNA]</scope>
    <source>
        <strain evidence="2 3">KAI-180</strain>
    </source>
</reference>
<sequence>MVTYDPSRTRGGDHWTFESVGGGSKIIRNTKTGKCLKPGKPYGGKTSVEQWTCNYTPEFQWRLTPSGFGTWKITSVASRQALAPLRGNHTYERVVLEPDTNIAKQRWSITPLY</sequence>